<reference evidence="9" key="1">
    <citation type="submission" date="2016-11" db="EMBL/GenBank/DDBJ databases">
        <authorList>
            <person name="Varghese N."/>
            <person name="Submissions S."/>
        </authorList>
    </citation>
    <scope>NUCLEOTIDE SEQUENCE [LARGE SCALE GENOMIC DNA]</scope>
    <source>
        <strain evidence="9">CGMCC 1.8863</strain>
    </source>
</reference>
<dbReference type="EMBL" id="FQYX01000005">
    <property type="protein sequence ID" value="SHI76507.1"/>
    <property type="molecule type" value="Genomic_DNA"/>
</dbReference>
<organism evidence="8 9">
    <name type="scientific">Arenibacter nanhaiticus</name>
    <dbReference type="NCBI Taxonomy" id="558155"/>
    <lineage>
        <taxon>Bacteria</taxon>
        <taxon>Pseudomonadati</taxon>
        <taxon>Bacteroidota</taxon>
        <taxon>Flavobacteriia</taxon>
        <taxon>Flavobacteriales</taxon>
        <taxon>Flavobacteriaceae</taxon>
        <taxon>Arenibacter</taxon>
    </lineage>
</organism>
<evidence type="ECO:0000313" key="8">
    <source>
        <dbReference type="EMBL" id="SHI76507.1"/>
    </source>
</evidence>
<evidence type="ECO:0000256" key="6">
    <source>
        <dbReference type="ARBA" id="ARBA00023136"/>
    </source>
</evidence>
<accession>A0A1M6DTB8</accession>
<feature type="transmembrane region" description="Helical" evidence="7">
    <location>
        <begin position="77"/>
        <end position="96"/>
    </location>
</feature>
<dbReference type="AlphaFoldDB" id="A0A1M6DTB8"/>
<dbReference type="PANTHER" id="PTHR33452">
    <property type="entry name" value="OXIDOREDUCTASE CATD-RELATED"/>
    <property type="match status" value="1"/>
</dbReference>
<evidence type="ECO:0000256" key="3">
    <source>
        <dbReference type="ARBA" id="ARBA00022475"/>
    </source>
</evidence>
<dbReference type="RefSeq" id="WP_072763547.1">
    <property type="nucleotide sequence ID" value="NZ_FQYX01000005.1"/>
</dbReference>
<name>A0A1M6DTB8_9FLAO</name>
<keyword evidence="9" id="KW-1185">Reference proteome</keyword>
<keyword evidence="5 7" id="KW-1133">Transmembrane helix</keyword>
<keyword evidence="4 7" id="KW-0812">Transmembrane</keyword>
<feature type="transmembrane region" description="Helical" evidence="7">
    <location>
        <begin position="12"/>
        <end position="31"/>
    </location>
</feature>
<dbReference type="PANTHER" id="PTHR33452:SF1">
    <property type="entry name" value="INNER MEMBRANE PROTEIN YPHA-RELATED"/>
    <property type="match status" value="1"/>
</dbReference>
<dbReference type="InterPro" id="IPR051907">
    <property type="entry name" value="DoxX-like_oxidoreductase"/>
</dbReference>
<sequence>MKNSILKDIGLAFLRMGAAAMMITHGLPKFQKLVSGNLQFADPIGIGSTPSLILTVLAEFVCPILIFVGFKTRLASVPVVITMLVAGLIVHASDPFKTKEMALLYALIFITILVLGPGKYSLDRK</sequence>
<comment type="subcellular location">
    <subcellularLocation>
        <location evidence="1">Cell membrane</location>
        <topology evidence="1">Multi-pass membrane protein</topology>
    </subcellularLocation>
</comment>
<evidence type="ECO:0000256" key="2">
    <source>
        <dbReference type="ARBA" id="ARBA00006679"/>
    </source>
</evidence>
<evidence type="ECO:0000256" key="5">
    <source>
        <dbReference type="ARBA" id="ARBA00022989"/>
    </source>
</evidence>
<protein>
    <submittedName>
        <fullName evidence="8">Putative oxidoreductase</fullName>
    </submittedName>
</protein>
<evidence type="ECO:0000256" key="1">
    <source>
        <dbReference type="ARBA" id="ARBA00004651"/>
    </source>
</evidence>
<feature type="transmembrane region" description="Helical" evidence="7">
    <location>
        <begin position="51"/>
        <end position="70"/>
    </location>
</feature>
<dbReference type="OrthoDB" id="9813193at2"/>
<evidence type="ECO:0000256" key="7">
    <source>
        <dbReference type="SAM" id="Phobius"/>
    </source>
</evidence>
<proteinExistence type="inferred from homology"/>
<keyword evidence="3" id="KW-1003">Cell membrane</keyword>
<gene>
    <name evidence="8" type="ORF">SAMN04487911_105129</name>
</gene>
<dbReference type="Pfam" id="PF07681">
    <property type="entry name" value="DoxX"/>
    <property type="match status" value="1"/>
</dbReference>
<dbReference type="InterPro" id="IPR032808">
    <property type="entry name" value="DoxX"/>
</dbReference>
<feature type="transmembrane region" description="Helical" evidence="7">
    <location>
        <begin position="102"/>
        <end position="122"/>
    </location>
</feature>
<dbReference type="Proteomes" id="UP000184231">
    <property type="component" value="Unassembled WGS sequence"/>
</dbReference>
<keyword evidence="6 7" id="KW-0472">Membrane</keyword>
<dbReference type="GO" id="GO:0005886">
    <property type="term" value="C:plasma membrane"/>
    <property type="evidence" value="ECO:0007669"/>
    <property type="project" value="UniProtKB-SubCell"/>
</dbReference>
<comment type="similarity">
    <text evidence="2">Belongs to the DoxX family.</text>
</comment>
<evidence type="ECO:0000313" key="9">
    <source>
        <dbReference type="Proteomes" id="UP000184231"/>
    </source>
</evidence>
<evidence type="ECO:0000256" key="4">
    <source>
        <dbReference type="ARBA" id="ARBA00022692"/>
    </source>
</evidence>
<dbReference type="STRING" id="558155.SAMN04487911_105129"/>